<evidence type="ECO:0000313" key="9">
    <source>
        <dbReference type="Proteomes" id="UP000011116"/>
    </source>
</evidence>
<dbReference type="PROSITE" id="PS51081">
    <property type="entry name" value="ZF_SIAH"/>
    <property type="match status" value="1"/>
</dbReference>
<evidence type="ECO:0000256" key="2">
    <source>
        <dbReference type="ARBA" id="ARBA00022771"/>
    </source>
</evidence>
<dbReference type="Gramene" id="HORVU.MOREX.r2.3HG0185910.1">
    <property type="protein sequence ID" value="HORVU.MOREX.r2.3HG0185910.1"/>
    <property type="gene ID" value="HORVU.MOREX.r2.3HG0185910"/>
</dbReference>
<evidence type="ECO:0000256" key="5">
    <source>
        <dbReference type="PROSITE-ProRule" id="PRU00455"/>
    </source>
</evidence>
<keyword evidence="3" id="KW-0862">Zinc</keyword>
<accession>A0A8I7B8X5</accession>
<evidence type="ECO:0000256" key="1">
    <source>
        <dbReference type="ARBA" id="ARBA00022723"/>
    </source>
</evidence>
<keyword evidence="2 5" id="KW-0863">Zinc-finger</keyword>
<dbReference type="InterPro" id="IPR044286">
    <property type="entry name" value="SINL_plant"/>
</dbReference>
<keyword evidence="1" id="KW-0479">Metal-binding</keyword>
<evidence type="ECO:0000256" key="4">
    <source>
        <dbReference type="ARBA" id="ARBA00024004"/>
    </source>
</evidence>
<reference evidence="8" key="2">
    <citation type="submission" date="2020-10" db="EMBL/GenBank/DDBJ databases">
        <authorList>
            <person name="Scholz U."/>
            <person name="Mascher M."/>
            <person name="Fiebig A."/>
        </authorList>
    </citation>
    <scope>NUCLEOTIDE SEQUENCE [LARGE SCALE GENOMIC DNA]</scope>
    <source>
        <strain evidence="8">cv. Morex</strain>
    </source>
</reference>
<organism evidence="8 9">
    <name type="scientific">Hordeum vulgare subsp. vulgare</name>
    <name type="common">Domesticated barley</name>
    <dbReference type="NCBI Taxonomy" id="112509"/>
    <lineage>
        <taxon>Eukaryota</taxon>
        <taxon>Viridiplantae</taxon>
        <taxon>Streptophyta</taxon>
        <taxon>Embryophyta</taxon>
        <taxon>Tracheophyta</taxon>
        <taxon>Spermatophyta</taxon>
        <taxon>Magnoliopsida</taxon>
        <taxon>Liliopsida</taxon>
        <taxon>Poales</taxon>
        <taxon>Poaceae</taxon>
        <taxon>BOP clade</taxon>
        <taxon>Pooideae</taxon>
        <taxon>Triticodae</taxon>
        <taxon>Triticeae</taxon>
        <taxon>Hordeinae</taxon>
        <taxon>Hordeum</taxon>
    </lineage>
</organism>
<reference evidence="8" key="3">
    <citation type="submission" date="2022-01" db="UniProtKB">
        <authorList>
            <consortium name="EnsemblPlants"/>
        </authorList>
    </citation>
    <scope>IDENTIFICATION</scope>
    <source>
        <strain evidence="8">subsp. vulgare</strain>
    </source>
</reference>
<evidence type="ECO:0000313" key="8">
    <source>
        <dbReference type="EnsemblPlants" id="HORVU.MOREX.r3.3HG0223900.1"/>
    </source>
</evidence>
<feature type="domain" description="SIAH-type" evidence="7">
    <location>
        <begin position="116"/>
        <end position="172"/>
    </location>
</feature>
<reference evidence="9" key="1">
    <citation type="journal article" date="2012" name="Nature">
        <title>A physical, genetic and functional sequence assembly of the barley genome.</title>
        <authorList>
            <consortium name="The International Barley Genome Sequencing Consortium"/>
            <person name="Mayer K.F."/>
            <person name="Waugh R."/>
            <person name="Brown J.W."/>
            <person name="Schulman A."/>
            <person name="Langridge P."/>
            <person name="Platzer M."/>
            <person name="Fincher G.B."/>
            <person name="Muehlbauer G.J."/>
            <person name="Sato K."/>
            <person name="Close T.J."/>
            <person name="Wise R.P."/>
            <person name="Stein N."/>
        </authorList>
    </citation>
    <scope>NUCLEOTIDE SEQUENCE [LARGE SCALE GENOMIC DNA]</scope>
    <source>
        <strain evidence="9">cv. Morex</strain>
    </source>
</reference>
<dbReference type="InterPro" id="IPR013083">
    <property type="entry name" value="Znf_RING/FYVE/PHD"/>
</dbReference>
<dbReference type="Proteomes" id="UP000011116">
    <property type="component" value="Chromosome 3H"/>
</dbReference>
<dbReference type="PANTHER" id="PTHR46632:SF37">
    <property type="entry name" value="RING-TYPE E3 UBIQUITIN TRANSFERASE"/>
    <property type="match status" value="1"/>
</dbReference>
<feature type="region of interest" description="Disordered" evidence="6">
    <location>
        <begin position="1"/>
        <end position="20"/>
    </location>
</feature>
<dbReference type="GO" id="GO:0008270">
    <property type="term" value="F:zinc ion binding"/>
    <property type="evidence" value="ECO:0007669"/>
    <property type="project" value="UniProtKB-KW"/>
</dbReference>
<sequence>MSTRQVAACSHGRDKGSPATVDKLVVHETTEAGGGGSGGSGSVVVPAAGASRDAKVKMDMRVLQCPLCTLTLKPPVVQCKGGHLACGGCPAEPCRRCEHGGAFDIRNTAMDAVVSAARVECPHDGCRACVAYHELGDHRGACPRAPCSCPEPGCSFAAPPRALLAHLFVRHSMPAHRFQYGKDFRLLVPASEPSRRLLIGGDDGRAFLLSAGALGAATAAWVVCVRAGAVPRPQYSCKMWSIMPPSQDIVVVKTKVTSSSSPGAVTAASFLTVPPRYYRAGPAGVSKLVPLNVRIDKI</sequence>
<dbReference type="Gene3D" id="3.30.40.10">
    <property type="entry name" value="Zinc/RING finger domain, C3HC4 (zinc finger)"/>
    <property type="match status" value="1"/>
</dbReference>
<evidence type="ECO:0000256" key="3">
    <source>
        <dbReference type="ARBA" id="ARBA00022833"/>
    </source>
</evidence>
<keyword evidence="9" id="KW-1185">Reference proteome</keyword>
<evidence type="ECO:0000259" key="7">
    <source>
        <dbReference type="PROSITE" id="PS51081"/>
    </source>
</evidence>
<dbReference type="PANTHER" id="PTHR46632">
    <property type="entry name" value="E3 UBIQUITIN-PROTEIN LIGASE SINA-LIKE 4"/>
    <property type="match status" value="1"/>
</dbReference>
<dbReference type="AlphaFoldDB" id="A0A8I7B8X5"/>
<comment type="function">
    <text evidence="4">E3 ubiquitin-protein ligase that mediates ubiquitination and subsequent proteasomal degradation of target proteins. E3 ubiquitin ligases accept ubiquitin from an E2 ubiquitin-conjugating enzyme in the form of a thioester and then directly transfers the ubiquitin to targeted substrates. It probably triggers the ubiquitin-mediated degradation of different substrates.</text>
</comment>
<dbReference type="InterPro" id="IPR013010">
    <property type="entry name" value="Znf_SIAH"/>
</dbReference>
<protein>
    <recommendedName>
        <fullName evidence="7">SIAH-type domain-containing protein</fullName>
    </recommendedName>
</protein>
<dbReference type="SUPFAM" id="SSF49599">
    <property type="entry name" value="TRAF domain-like"/>
    <property type="match status" value="1"/>
</dbReference>
<dbReference type="Gramene" id="HORVU.MOREX.r3.3HG0223900.1">
    <property type="protein sequence ID" value="HORVU.MOREX.r3.3HG0223900.1"/>
    <property type="gene ID" value="HORVU.MOREX.r3.3HG0223900"/>
</dbReference>
<proteinExistence type="predicted"/>
<dbReference type="EnsemblPlants" id="HORVU.MOREX.r3.3HG0223900.1">
    <property type="protein sequence ID" value="HORVU.MOREX.r3.3HG0223900.1"/>
    <property type="gene ID" value="HORVU.MOREX.r3.3HG0223900"/>
</dbReference>
<evidence type="ECO:0000256" key="6">
    <source>
        <dbReference type="SAM" id="MobiDB-lite"/>
    </source>
</evidence>
<name>A0A8I7B8X5_HORVV</name>